<evidence type="ECO:0000259" key="6">
    <source>
        <dbReference type="PROSITE" id="PS51007"/>
    </source>
</evidence>
<gene>
    <name evidence="7" type="primary">petJ</name>
    <name evidence="7" type="ORF">MELA_02582</name>
</gene>
<dbReference type="SUPFAM" id="SSF46626">
    <property type="entry name" value="Cytochrome c"/>
    <property type="match status" value="1"/>
</dbReference>
<evidence type="ECO:0000256" key="5">
    <source>
        <dbReference type="SAM" id="SignalP"/>
    </source>
</evidence>
<feature type="domain" description="Cytochrome c" evidence="6">
    <location>
        <begin position="25"/>
        <end position="111"/>
    </location>
</feature>
<dbReference type="AlphaFoldDB" id="A0A564ZLI8"/>
<evidence type="ECO:0000313" key="7">
    <source>
        <dbReference type="EMBL" id="VUZ86185.1"/>
    </source>
</evidence>
<feature type="chain" id="PRO_5021990089" evidence="5">
    <location>
        <begin position="23"/>
        <end position="834"/>
    </location>
</feature>
<dbReference type="InterPro" id="IPR036909">
    <property type="entry name" value="Cyt_c-like_dom_sf"/>
</dbReference>
<organism evidence="7 8">
    <name type="scientific">Candidatus Methylomirabilis lanthanidiphila</name>
    <dbReference type="NCBI Taxonomy" id="2211376"/>
    <lineage>
        <taxon>Bacteria</taxon>
        <taxon>Candidatus Methylomirabilota</taxon>
        <taxon>Candidatus Methylomirabilia</taxon>
        <taxon>Candidatus Methylomirabilales</taxon>
        <taxon>Candidatus Methylomirabilaceae</taxon>
        <taxon>Candidatus Methylomirabilis</taxon>
    </lineage>
</organism>
<evidence type="ECO:0000256" key="2">
    <source>
        <dbReference type="ARBA" id="ARBA00022723"/>
    </source>
</evidence>
<evidence type="ECO:0000256" key="3">
    <source>
        <dbReference type="ARBA" id="ARBA00023004"/>
    </source>
</evidence>
<sequence length="834" mass="88092">MKRLSIYLAVAIGILIGNDAYATSVQTHEPATIFARACASCHGAKGLGGVSWVKNDPADQRVAPQIAGYTADTVKAMVRRGADNAAMPAFGVQEITDAELDALAAFIQNNASGVPTPAKPGGKEVALYILDADPWFTDRGEDNSADPFNDVRRVVLRPDQYLKVVNTGRTWHAFTNTALGKDSGFIGYAGNYKKKKGDLDRKVKAGKGFYYADQTSGLTPGCNKYICKIHPYMTVEICTAGSTPKGPNDDFGLTRAHKQPLGPPPVPGNGDEVWVSTQSQEEVGEKTTKIKKKSVEDFDGAYQVINTANWNVTRIPNVGNNPHNAWPGHTATRDIVISTNWHDNRLSLMDANTKTLVSQFRSGATNAHVMVAPGPDNRDAWFVTHMGGTAAAAISAELLEAGQDPNIGLLPGAPGPHGLWFCDDEYHFIVADTFNNSTSMYDVDFGNLAITATGGTIPLATGLQNGFGAGGCARGVAANAGTADLSIYDIDSTFGFEQLDRNTTWLPAPTNGLHKNGADNLAVRVTDPGADLATPHPLLPAGETIQQKRWANMPIQSPISPPDATTHGRFMVTANKASFNVLITGLNSATGLPWGSFMVPAGLGAHGVTFGKKSRCDTNHDGVEDTDAHYPDVVCYYAYVTNTFEDYVGVYDLEKVDLNNDQVDNNPSDVGMQKPGSALLAERIYLEGGAVKAVTTLDPGVATLCGSELDCGVGPTGGTYISNLPIGVLCPDCSSGVHVGDIPLTLTTGAPLAGPAGDVTNTGAKSKYAYLKEPVWVDTMTVGCALAANNCDNTPFEGTEVGNLNTEVTLDLELGTNTGAQGIVARPASAPWTP</sequence>
<evidence type="ECO:0000256" key="4">
    <source>
        <dbReference type="PROSITE-ProRule" id="PRU00433"/>
    </source>
</evidence>
<feature type="signal peptide" evidence="5">
    <location>
        <begin position="1"/>
        <end position="22"/>
    </location>
</feature>
<dbReference type="PROSITE" id="PS51007">
    <property type="entry name" value="CYTC"/>
    <property type="match status" value="1"/>
</dbReference>
<dbReference type="SUPFAM" id="SSF50974">
    <property type="entry name" value="Nitrous oxide reductase, N-terminal domain"/>
    <property type="match status" value="1"/>
</dbReference>
<dbReference type="GO" id="GO:0046872">
    <property type="term" value="F:metal ion binding"/>
    <property type="evidence" value="ECO:0007669"/>
    <property type="project" value="UniProtKB-KW"/>
</dbReference>
<keyword evidence="3 4" id="KW-0408">Iron</keyword>
<dbReference type="InterPro" id="IPR015943">
    <property type="entry name" value="WD40/YVTN_repeat-like_dom_sf"/>
</dbReference>
<dbReference type="Pfam" id="PF13442">
    <property type="entry name" value="Cytochrome_CBB3"/>
    <property type="match status" value="1"/>
</dbReference>
<keyword evidence="1 4" id="KW-0349">Heme</keyword>
<dbReference type="GO" id="GO:0020037">
    <property type="term" value="F:heme binding"/>
    <property type="evidence" value="ECO:0007669"/>
    <property type="project" value="InterPro"/>
</dbReference>
<dbReference type="Gene3D" id="1.10.760.10">
    <property type="entry name" value="Cytochrome c-like domain"/>
    <property type="match status" value="1"/>
</dbReference>
<name>A0A564ZLI8_9BACT</name>
<evidence type="ECO:0000313" key="8">
    <source>
        <dbReference type="Proteomes" id="UP000334340"/>
    </source>
</evidence>
<proteinExistence type="predicted"/>
<evidence type="ECO:0000256" key="1">
    <source>
        <dbReference type="ARBA" id="ARBA00022617"/>
    </source>
</evidence>
<accession>A0A564ZLI8</accession>
<dbReference type="InterPro" id="IPR009056">
    <property type="entry name" value="Cyt_c-like_dom"/>
</dbReference>
<dbReference type="GO" id="GO:0009055">
    <property type="term" value="F:electron transfer activity"/>
    <property type="evidence" value="ECO:0007669"/>
    <property type="project" value="InterPro"/>
</dbReference>
<keyword evidence="5" id="KW-0732">Signal</keyword>
<keyword evidence="2 4" id="KW-0479">Metal-binding</keyword>
<keyword evidence="8" id="KW-1185">Reference proteome</keyword>
<reference evidence="7 8" key="1">
    <citation type="submission" date="2019-07" db="EMBL/GenBank/DDBJ databases">
        <authorList>
            <person name="Cremers G."/>
        </authorList>
    </citation>
    <scope>NUCLEOTIDE SEQUENCE [LARGE SCALE GENOMIC DNA]</scope>
</reference>
<dbReference type="EMBL" id="CABIKM010000045">
    <property type="protein sequence ID" value="VUZ86185.1"/>
    <property type="molecule type" value="Genomic_DNA"/>
</dbReference>
<dbReference type="InterPro" id="IPR011045">
    <property type="entry name" value="N2O_reductase_N"/>
</dbReference>
<dbReference type="Proteomes" id="UP000334340">
    <property type="component" value="Unassembled WGS sequence"/>
</dbReference>
<dbReference type="Gene3D" id="2.130.10.10">
    <property type="entry name" value="YVTN repeat-like/Quinoprotein amine dehydrogenase"/>
    <property type="match status" value="1"/>
</dbReference>
<protein>
    <submittedName>
        <fullName evidence="7">Cytochrome c6</fullName>
    </submittedName>
</protein>